<proteinExistence type="predicted"/>
<organism evidence="2 3">
    <name type="scientific">Stomoxys calcitrans</name>
    <name type="common">Stable fly</name>
    <name type="synonym">Conops calcitrans</name>
    <dbReference type="NCBI Taxonomy" id="35570"/>
    <lineage>
        <taxon>Eukaryota</taxon>
        <taxon>Metazoa</taxon>
        <taxon>Ecdysozoa</taxon>
        <taxon>Arthropoda</taxon>
        <taxon>Hexapoda</taxon>
        <taxon>Insecta</taxon>
        <taxon>Pterygota</taxon>
        <taxon>Neoptera</taxon>
        <taxon>Endopterygota</taxon>
        <taxon>Diptera</taxon>
        <taxon>Brachycera</taxon>
        <taxon>Muscomorpha</taxon>
        <taxon>Muscoidea</taxon>
        <taxon>Muscidae</taxon>
        <taxon>Stomoxys</taxon>
    </lineage>
</organism>
<dbReference type="EnsemblMetazoa" id="SCAU008351-RA">
    <property type="protein sequence ID" value="SCAU008351-PA"/>
    <property type="gene ID" value="SCAU008351"/>
</dbReference>
<dbReference type="GO" id="GO:0140284">
    <property type="term" value="C:endoplasmic reticulum-endosome membrane contact site"/>
    <property type="evidence" value="ECO:0007669"/>
    <property type="project" value="TreeGrafter"/>
</dbReference>
<dbReference type="VEuPathDB" id="VectorBase:SCAU008351"/>
<gene>
    <name evidence="2" type="primary">106092213</name>
</gene>
<evidence type="ECO:0000259" key="1">
    <source>
        <dbReference type="PROSITE" id="PS50848"/>
    </source>
</evidence>
<dbReference type="GO" id="GO:0031902">
    <property type="term" value="C:late endosome membrane"/>
    <property type="evidence" value="ECO:0007669"/>
    <property type="project" value="TreeGrafter"/>
</dbReference>
<sequence>MDDEDYHRKALQCIYRTYGLLCDYDWRMEKITKRGETISSIYREGYGKIYKLTCSLQYPAQALCHDIFHNIEEVPTWNPTMLESKVIKKINSYTEIGQQALRCGGGAGLIQSRDFVNLCCWRLLVNGEMQESPIDFEHFKQIFKKPSTLMNEHLENEKFYRKNGRVWLNAAMSLEYPNAPPTMKFVRGENLISGFAACEVENNPDVCIFEWILCLDLKGYIPRSLLDRCYTTFMTDYMQHFQKHVDELRQVYINKSC</sequence>
<dbReference type="InterPro" id="IPR023393">
    <property type="entry name" value="START-like_dom_sf"/>
</dbReference>
<dbReference type="Pfam" id="PF01852">
    <property type="entry name" value="START"/>
    <property type="match status" value="2"/>
</dbReference>
<dbReference type="GO" id="GO:0099044">
    <property type="term" value="P:vesicle tethering to endoplasmic reticulum"/>
    <property type="evidence" value="ECO:0007669"/>
    <property type="project" value="TreeGrafter"/>
</dbReference>
<accession>A0A1I8PIL6</accession>
<dbReference type="Gene3D" id="3.30.530.20">
    <property type="match status" value="1"/>
</dbReference>
<dbReference type="STRING" id="35570.A0A1I8PIL6"/>
<reference evidence="2" key="1">
    <citation type="submission" date="2020-05" db="UniProtKB">
        <authorList>
            <consortium name="EnsemblMetazoa"/>
        </authorList>
    </citation>
    <scope>IDENTIFICATION</scope>
    <source>
        <strain evidence="2">USDA</strain>
    </source>
</reference>
<dbReference type="AlphaFoldDB" id="A0A1I8PIL6"/>
<dbReference type="KEGG" id="scac:106092213"/>
<evidence type="ECO:0000313" key="2">
    <source>
        <dbReference type="EnsemblMetazoa" id="SCAU008351-PA"/>
    </source>
</evidence>
<dbReference type="GO" id="GO:0008289">
    <property type="term" value="F:lipid binding"/>
    <property type="evidence" value="ECO:0007669"/>
    <property type="project" value="InterPro"/>
</dbReference>
<dbReference type="Proteomes" id="UP000095300">
    <property type="component" value="Unassembled WGS sequence"/>
</dbReference>
<name>A0A1I8PIL6_STOCA</name>
<dbReference type="PANTHER" id="PTHR46121:SF4">
    <property type="entry name" value="STEROIDOGENIC ACUTE REGULATORY PROTEIN-LIKE"/>
    <property type="match status" value="1"/>
</dbReference>
<dbReference type="PROSITE" id="PS50848">
    <property type="entry name" value="START"/>
    <property type="match status" value="1"/>
</dbReference>
<dbReference type="PANTHER" id="PTHR46121">
    <property type="entry name" value="STEROIDOGENIC ACUTE REGULATORY PROTEIN-LIKE"/>
    <property type="match status" value="1"/>
</dbReference>
<feature type="domain" description="START" evidence="1">
    <location>
        <begin position="26"/>
        <end position="250"/>
    </location>
</feature>
<evidence type="ECO:0000313" key="3">
    <source>
        <dbReference type="Proteomes" id="UP000095300"/>
    </source>
</evidence>
<keyword evidence="3" id="KW-1185">Reference proteome</keyword>
<dbReference type="OrthoDB" id="74575at2759"/>
<dbReference type="GO" id="GO:0005765">
    <property type="term" value="C:lysosomal membrane"/>
    <property type="evidence" value="ECO:0007669"/>
    <property type="project" value="TreeGrafter"/>
</dbReference>
<protein>
    <recommendedName>
        <fullName evidence="1">START domain-containing protein</fullName>
    </recommendedName>
</protein>
<dbReference type="InterPro" id="IPR002913">
    <property type="entry name" value="START_lipid-bd_dom"/>
</dbReference>
<dbReference type="SUPFAM" id="SSF55961">
    <property type="entry name" value="Bet v1-like"/>
    <property type="match status" value="1"/>
</dbReference>
<dbReference type="GO" id="GO:0005789">
    <property type="term" value="C:endoplasmic reticulum membrane"/>
    <property type="evidence" value="ECO:0007669"/>
    <property type="project" value="TreeGrafter"/>
</dbReference>
<dbReference type="InterPro" id="IPR051869">
    <property type="entry name" value="STARD3"/>
</dbReference>